<keyword evidence="3" id="KW-1185">Reference proteome</keyword>
<sequence>MEEDDEKRWMRRNGMHERAHAMSGMGKRIEVEEGIQSNRQPQGMNDGTIHGAPGTAGYRDTVEYDTDTRLQTRTPARSLTTPM</sequence>
<proteinExistence type="predicted"/>
<feature type="compositionally biased region" description="Basic and acidic residues" evidence="1">
    <location>
        <begin position="60"/>
        <end position="70"/>
    </location>
</feature>
<comment type="caution">
    <text evidence="2">The sequence shown here is derived from an EMBL/GenBank/DDBJ whole genome shotgun (WGS) entry which is preliminary data.</text>
</comment>
<gene>
    <name evidence="2" type="ORF">NPX13_g2838</name>
</gene>
<feature type="compositionally biased region" description="Polar residues" evidence="1">
    <location>
        <begin position="71"/>
        <end position="83"/>
    </location>
</feature>
<dbReference type="EMBL" id="JANPWZ010000318">
    <property type="protein sequence ID" value="KAJ3577728.1"/>
    <property type="molecule type" value="Genomic_DNA"/>
</dbReference>
<dbReference type="Proteomes" id="UP001148614">
    <property type="component" value="Unassembled WGS sequence"/>
</dbReference>
<evidence type="ECO:0000313" key="2">
    <source>
        <dbReference type="EMBL" id="KAJ3577728.1"/>
    </source>
</evidence>
<protein>
    <submittedName>
        <fullName evidence="2">Uncharacterized protein</fullName>
    </submittedName>
</protein>
<evidence type="ECO:0000313" key="3">
    <source>
        <dbReference type="Proteomes" id="UP001148614"/>
    </source>
</evidence>
<organism evidence="2 3">
    <name type="scientific">Xylaria arbuscula</name>
    <dbReference type="NCBI Taxonomy" id="114810"/>
    <lineage>
        <taxon>Eukaryota</taxon>
        <taxon>Fungi</taxon>
        <taxon>Dikarya</taxon>
        <taxon>Ascomycota</taxon>
        <taxon>Pezizomycotina</taxon>
        <taxon>Sordariomycetes</taxon>
        <taxon>Xylariomycetidae</taxon>
        <taxon>Xylariales</taxon>
        <taxon>Xylariaceae</taxon>
        <taxon>Xylaria</taxon>
    </lineage>
</organism>
<reference evidence="2" key="1">
    <citation type="submission" date="2022-07" db="EMBL/GenBank/DDBJ databases">
        <title>Genome Sequence of Xylaria arbuscula.</title>
        <authorList>
            <person name="Buettner E."/>
        </authorList>
    </citation>
    <scope>NUCLEOTIDE SEQUENCE</scope>
    <source>
        <strain evidence="2">VT107</strain>
    </source>
</reference>
<feature type="compositionally biased region" description="Polar residues" evidence="1">
    <location>
        <begin position="35"/>
        <end position="45"/>
    </location>
</feature>
<evidence type="ECO:0000256" key="1">
    <source>
        <dbReference type="SAM" id="MobiDB-lite"/>
    </source>
</evidence>
<dbReference type="AlphaFoldDB" id="A0A9W8NIF6"/>
<accession>A0A9W8NIF6</accession>
<name>A0A9W8NIF6_9PEZI</name>
<feature type="region of interest" description="Disordered" evidence="1">
    <location>
        <begin position="1"/>
        <end position="83"/>
    </location>
</feature>